<dbReference type="InterPro" id="IPR050364">
    <property type="entry name" value="Cytochrome_P450_fung"/>
</dbReference>
<dbReference type="AlphaFoldDB" id="A0A1F7ZV40"/>
<dbReference type="GO" id="GO:0005506">
    <property type="term" value="F:iron ion binding"/>
    <property type="evidence" value="ECO:0007669"/>
    <property type="project" value="InterPro"/>
</dbReference>
<evidence type="ECO:0000256" key="2">
    <source>
        <dbReference type="ARBA" id="ARBA00022723"/>
    </source>
</evidence>
<evidence type="ECO:0000256" key="7">
    <source>
        <dbReference type="SAM" id="Phobius"/>
    </source>
</evidence>
<keyword evidence="4 5" id="KW-0408">Iron</keyword>
<evidence type="ECO:0008006" key="10">
    <source>
        <dbReference type="Google" id="ProtNLM"/>
    </source>
</evidence>
<dbReference type="RefSeq" id="XP_022387051.1">
    <property type="nucleotide sequence ID" value="XM_022535865.1"/>
</dbReference>
<keyword evidence="7" id="KW-0812">Transmembrane</keyword>
<dbReference type="InterPro" id="IPR017972">
    <property type="entry name" value="Cyt_P450_CS"/>
</dbReference>
<dbReference type="CDD" id="cd11065">
    <property type="entry name" value="CYP64-like"/>
    <property type="match status" value="1"/>
</dbReference>
<dbReference type="EMBL" id="LYCR01000072">
    <property type="protein sequence ID" value="OGM43334.1"/>
    <property type="molecule type" value="Genomic_DNA"/>
</dbReference>
<dbReference type="PROSITE" id="PS00086">
    <property type="entry name" value="CYTOCHROME_P450"/>
    <property type="match status" value="1"/>
</dbReference>
<feature type="transmembrane region" description="Helical" evidence="7">
    <location>
        <begin position="12"/>
        <end position="30"/>
    </location>
</feature>
<dbReference type="STRING" id="109264.A0A1F7ZV40"/>
<keyword evidence="6" id="KW-0503">Monooxygenase</keyword>
<evidence type="ECO:0000313" key="9">
    <source>
        <dbReference type="Proteomes" id="UP000179179"/>
    </source>
</evidence>
<dbReference type="PRINTS" id="PR00463">
    <property type="entry name" value="EP450I"/>
</dbReference>
<dbReference type="GO" id="GO:0016705">
    <property type="term" value="F:oxidoreductase activity, acting on paired donors, with incorporation or reduction of molecular oxygen"/>
    <property type="evidence" value="ECO:0007669"/>
    <property type="project" value="InterPro"/>
</dbReference>
<dbReference type="PRINTS" id="PR00385">
    <property type="entry name" value="P450"/>
</dbReference>
<organism evidence="8 9">
    <name type="scientific">Aspergillus bombycis</name>
    <dbReference type="NCBI Taxonomy" id="109264"/>
    <lineage>
        <taxon>Eukaryota</taxon>
        <taxon>Fungi</taxon>
        <taxon>Dikarya</taxon>
        <taxon>Ascomycota</taxon>
        <taxon>Pezizomycotina</taxon>
        <taxon>Eurotiomycetes</taxon>
        <taxon>Eurotiomycetidae</taxon>
        <taxon>Eurotiales</taxon>
        <taxon>Aspergillaceae</taxon>
        <taxon>Aspergillus</taxon>
    </lineage>
</organism>
<evidence type="ECO:0000256" key="6">
    <source>
        <dbReference type="RuleBase" id="RU000461"/>
    </source>
</evidence>
<keyword evidence="7" id="KW-1133">Transmembrane helix</keyword>
<sequence length="548" mass="62466">MENILAVYQNNRLLVLAGLVLVVVILISWLKRDGRLDSIRGPKGRYPVIGIGLSLPPSSPSIFRQWAAEYGEVFKIKVGWYHWIVVNTPEAMREIFDKQSLHTSSKPPAPIGDDIVMGGLRMFTMPYGPKWRTYRAIVHQLVSPKMTETFIPTQEYETKQLLYELAFKNDNQRDFYFHTRRFSFSIIMTSSYGTRINRWDHEDVLYAMKSAKLIGQVSRAGAFVEDELPPLARLPTWLQPSRKKAVEYSKPILEAKMRLWNRLKKQLVAGQAPTCYGREIMESDYQARGLTDADGAWIAGGIVEAGSETSSVTMNNLILQLAANPKVQQRAHEELMRVVGPNRTPTFTDVSKLSYIRAIVKEILRFCPVPIWGIKHYADADIVYKSHVIPKGTVLLANPSAIHFDPERYDEPFRFKPERYLDHPLYSADYAAQSDPYKRDHFTFGVGRRICPGARLAENTLTIALSNILWAFEIRPPMVDGAEAMGMDVSEHAWDDTAFRPPKPFAARFVPRNENTLAIVKEQWEKAMQEGYVLRGMTVDVNGIVNKR</sequence>
<dbReference type="PANTHER" id="PTHR46300">
    <property type="entry name" value="P450, PUTATIVE (EUROFUNG)-RELATED-RELATED"/>
    <property type="match status" value="1"/>
</dbReference>
<dbReference type="Proteomes" id="UP000179179">
    <property type="component" value="Unassembled WGS sequence"/>
</dbReference>
<evidence type="ECO:0000256" key="1">
    <source>
        <dbReference type="ARBA" id="ARBA00010617"/>
    </source>
</evidence>
<dbReference type="InterPro" id="IPR001128">
    <property type="entry name" value="Cyt_P450"/>
</dbReference>
<gene>
    <name evidence="8" type="ORF">ABOM_008736</name>
</gene>
<comment type="cofactor">
    <cofactor evidence="5">
        <name>heme</name>
        <dbReference type="ChEBI" id="CHEBI:30413"/>
    </cofactor>
</comment>
<dbReference type="PANTHER" id="PTHR46300:SF11">
    <property type="entry name" value="OXIDOREDUCTASE, PUTATIVE-RELATED"/>
    <property type="match status" value="1"/>
</dbReference>
<dbReference type="GO" id="GO:0020037">
    <property type="term" value="F:heme binding"/>
    <property type="evidence" value="ECO:0007669"/>
    <property type="project" value="InterPro"/>
</dbReference>
<dbReference type="Pfam" id="PF00067">
    <property type="entry name" value="p450"/>
    <property type="match status" value="1"/>
</dbReference>
<dbReference type="Gene3D" id="1.10.630.10">
    <property type="entry name" value="Cytochrome P450"/>
    <property type="match status" value="1"/>
</dbReference>
<dbReference type="OrthoDB" id="1103324at2759"/>
<protein>
    <recommendedName>
        <fullName evidence="10">O-methylsterigmatocystin oxidoreductase</fullName>
    </recommendedName>
</protein>
<name>A0A1F7ZV40_9EURO</name>
<evidence type="ECO:0000313" key="8">
    <source>
        <dbReference type="EMBL" id="OGM43334.1"/>
    </source>
</evidence>
<evidence type="ECO:0000256" key="5">
    <source>
        <dbReference type="PIRSR" id="PIRSR602401-1"/>
    </source>
</evidence>
<keyword evidence="9" id="KW-1185">Reference proteome</keyword>
<dbReference type="InterPro" id="IPR036396">
    <property type="entry name" value="Cyt_P450_sf"/>
</dbReference>
<reference evidence="8 9" key="1">
    <citation type="journal article" date="2016" name="Genome Biol. Evol.">
        <title>Draft genome sequence of an aflatoxigenic Aspergillus species, A. bombycis.</title>
        <authorList>
            <person name="Moore G.G."/>
            <person name="Mack B.M."/>
            <person name="Beltz S.B."/>
            <person name="Gilbert M.K."/>
        </authorList>
    </citation>
    <scope>NUCLEOTIDE SEQUENCE [LARGE SCALE GENOMIC DNA]</scope>
    <source>
        <strain evidence="9">NRRL 26010</strain>
    </source>
</reference>
<feature type="binding site" description="axial binding residue" evidence="5">
    <location>
        <position position="451"/>
    </location>
    <ligand>
        <name>heme</name>
        <dbReference type="ChEBI" id="CHEBI:30413"/>
    </ligand>
    <ligandPart>
        <name>Fe</name>
        <dbReference type="ChEBI" id="CHEBI:18248"/>
    </ligandPart>
</feature>
<evidence type="ECO:0000256" key="4">
    <source>
        <dbReference type="ARBA" id="ARBA00023004"/>
    </source>
</evidence>
<proteinExistence type="inferred from homology"/>
<dbReference type="InterPro" id="IPR002401">
    <property type="entry name" value="Cyt_P450_E_grp-I"/>
</dbReference>
<comment type="similarity">
    <text evidence="1 6">Belongs to the cytochrome P450 family.</text>
</comment>
<keyword evidence="7" id="KW-0472">Membrane</keyword>
<keyword evidence="5 6" id="KW-0349">Heme</keyword>
<dbReference type="SUPFAM" id="SSF48264">
    <property type="entry name" value="Cytochrome P450"/>
    <property type="match status" value="1"/>
</dbReference>
<dbReference type="GO" id="GO:0004497">
    <property type="term" value="F:monooxygenase activity"/>
    <property type="evidence" value="ECO:0007669"/>
    <property type="project" value="UniProtKB-KW"/>
</dbReference>
<keyword evidence="2 5" id="KW-0479">Metal-binding</keyword>
<keyword evidence="3 6" id="KW-0560">Oxidoreductase</keyword>
<evidence type="ECO:0000256" key="3">
    <source>
        <dbReference type="ARBA" id="ARBA00023002"/>
    </source>
</evidence>
<comment type="caution">
    <text evidence="8">The sequence shown here is derived from an EMBL/GenBank/DDBJ whole genome shotgun (WGS) entry which is preliminary data.</text>
</comment>
<accession>A0A1F7ZV40</accession>
<dbReference type="GeneID" id="34452126"/>